<gene>
    <name evidence="6" type="ORF">SAMN02910350_02149</name>
</gene>
<sequence>MQCFMCGAEVGNDKVCYNCGADILLYKQIIYTSYVFYNQGLEKARVRDLSGAIEALKSSLQYYKYNTRARNLLGLCYYQVGDTVRAINEWVLSKNLQEEDNPNADRYLAEIENDPGLLSRLNSTIKKYNQAIEYCKAGSRDLAMIQLKKVISQNPNLVKAHQLLALLYIQDEKYADARKILSAAAKIDSNNTTTIRYIHEVKELLKEQNTGKRKRKNDVFTFNDGNDTVIMNERALRSMLDTTRTSLINIVLGLVGGLLICFFLIVPTVKDNMAEGNTDTVLALNEALSESRTQNQELQDEIDGLKSSLSAYDETQDIPTSYENLLAAQNAHIAGDDAAASEAIQLVSKEVLGDAGKAAYDSLYSQLAPTIIKGYYDDGNTFYSDENYESAIVNFQTVVEIDETYNNGAAMFLLGDCYRLTGDSAKALECFNKVVELYPSNQWGRQAKVYIAADDTELSATEVGD</sequence>
<dbReference type="Pfam" id="PF13424">
    <property type="entry name" value="TPR_12"/>
    <property type="match status" value="1"/>
</dbReference>
<dbReference type="InterPro" id="IPR051012">
    <property type="entry name" value="CellSynth/LPSAsmb/PSIAsmb"/>
</dbReference>
<keyword evidence="2 3" id="KW-0802">TPR repeat</keyword>
<keyword evidence="5" id="KW-0812">Transmembrane</keyword>
<dbReference type="PANTHER" id="PTHR45586">
    <property type="entry name" value="TPR REPEAT-CONTAINING PROTEIN PA4667"/>
    <property type="match status" value="1"/>
</dbReference>
<keyword evidence="1" id="KW-0677">Repeat</keyword>
<reference evidence="6 7" key="1">
    <citation type="submission" date="2016-10" db="EMBL/GenBank/DDBJ databases">
        <authorList>
            <person name="de Groot N.N."/>
        </authorList>
    </citation>
    <scope>NUCLEOTIDE SEQUENCE [LARGE SCALE GENOMIC DNA]</scope>
    <source>
        <strain evidence="6 7">DSM 10317</strain>
    </source>
</reference>
<dbReference type="PROSITE" id="PS50005">
    <property type="entry name" value="TPR"/>
    <property type="match status" value="2"/>
</dbReference>
<dbReference type="InterPro" id="IPR011990">
    <property type="entry name" value="TPR-like_helical_dom_sf"/>
</dbReference>
<feature type="coiled-coil region" evidence="4">
    <location>
        <begin position="281"/>
        <end position="315"/>
    </location>
</feature>
<dbReference type="Proteomes" id="UP000199428">
    <property type="component" value="Unassembled WGS sequence"/>
</dbReference>
<keyword evidence="5" id="KW-0472">Membrane</keyword>
<feature type="repeat" description="TPR" evidence="3">
    <location>
        <begin position="372"/>
        <end position="405"/>
    </location>
</feature>
<feature type="transmembrane region" description="Helical" evidence="5">
    <location>
        <begin position="247"/>
        <end position="266"/>
    </location>
</feature>
<dbReference type="InterPro" id="IPR019734">
    <property type="entry name" value="TPR_rpt"/>
</dbReference>
<dbReference type="EMBL" id="FMWK01000012">
    <property type="protein sequence ID" value="SCZ80155.1"/>
    <property type="molecule type" value="Genomic_DNA"/>
</dbReference>
<keyword evidence="5" id="KW-1133">Transmembrane helix</keyword>
<dbReference type="Pfam" id="PF13181">
    <property type="entry name" value="TPR_8"/>
    <property type="match status" value="1"/>
</dbReference>
<evidence type="ECO:0000256" key="1">
    <source>
        <dbReference type="ARBA" id="ARBA00022737"/>
    </source>
</evidence>
<proteinExistence type="predicted"/>
<dbReference type="SMART" id="SM00028">
    <property type="entry name" value="TPR"/>
    <property type="match status" value="6"/>
</dbReference>
<dbReference type="SUPFAM" id="SSF48452">
    <property type="entry name" value="TPR-like"/>
    <property type="match status" value="1"/>
</dbReference>
<name>A0A1G5S193_PSEXY</name>
<dbReference type="PANTHER" id="PTHR45586:SF1">
    <property type="entry name" value="LIPOPOLYSACCHARIDE ASSEMBLY PROTEIN B"/>
    <property type="match status" value="1"/>
</dbReference>
<evidence type="ECO:0000313" key="7">
    <source>
        <dbReference type="Proteomes" id="UP000199428"/>
    </source>
</evidence>
<accession>A0A1G5S193</accession>
<evidence type="ECO:0000313" key="6">
    <source>
        <dbReference type="EMBL" id="SCZ80155.1"/>
    </source>
</evidence>
<dbReference type="Pfam" id="PF13432">
    <property type="entry name" value="TPR_16"/>
    <property type="match status" value="1"/>
</dbReference>
<evidence type="ECO:0000256" key="2">
    <source>
        <dbReference type="ARBA" id="ARBA00022803"/>
    </source>
</evidence>
<dbReference type="Gene3D" id="1.25.40.10">
    <property type="entry name" value="Tetratricopeptide repeat domain"/>
    <property type="match status" value="3"/>
</dbReference>
<organism evidence="6 7">
    <name type="scientific">Pseudobutyrivibrio xylanivorans</name>
    <dbReference type="NCBI Taxonomy" id="185007"/>
    <lineage>
        <taxon>Bacteria</taxon>
        <taxon>Bacillati</taxon>
        <taxon>Bacillota</taxon>
        <taxon>Clostridia</taxon>
        <taxon>Lachnospirales</taxon>
        <taxon>Lachnospiraceae</taxon>
        <taxon>Pseudobutyrivibrio</taxon>
    </lineage>
</organism>
<dbReference type="RefSeq" id="WP_028246061.1">
    <property type="nucleotide sequence ID" value="NZ_FMWK01000012.1"/>
</dbReference>
<evidence type="ECO:0000256" key="3">
    <source>
        <dbReference type="PROSITE-ProRule" id="PRU00339"/>
    </source>
</evidence>
<keyword evidence="4" id="KW-0175">Coiled coil</keyword>
<evidence type="ECO:0000256" key="4">
    <source>
        <dbReference type="SAM" id="Coils"/>
    </source>
</evidence>
<protein>
    <submittedName>
        <fullName evidence="6">Tetratricopeptide repeat-containing protein</fullName>
    </submittedName>
</protein>
<evidence type="ECO:0000256" key="5">
    <source>
        <dbReference type="SAM" id="Phobius"/>
    </source>
</evidence>
<feature type="repeat" description="TPR" evidence="3">
    <location>
        <begin position="408"/>
        <end position="441"/>
    </location>
</feature>
<dbReference type="AlphaFoldDB" id="A0A1G5S193"/>